<dbReference type="GO" id="GO:0006508">
    <property type="term" value="P:proteolysis"/>
    <property type="evidence" value="ECO:0007669"/>
    <property type="project" value="UniProtKB-KW"/>
</dbReference>
<keyword evidence="11" id="KW-1185">Reference proteome</keyword>
<dbReference type="PANTHER" id="PTHR23235:SF120">
    <property type="entry name" value="KRUPPEL-LIKE FACTOR 15"/>
    <property type="match status" value="1"/>
</dbReference>
<proteinExistence type="inferred from homology"/>
<evidence type="ECO:0000259" key="9">
    <source>
        <dbReference type="PROSITE" id="PS50157"/>
    </source>
</evidence>
<dbReference type="Pfam" id="PF02902">
    <property type="entry name" value="Peptidase_C48"/>
    <property type="match status" value="1"/>
</dbReference>
<dbReference type="SMART" id="SM00355">
    <property type="entry name" value="ZnF_C2H2"/>
    <property type="match status" value="2"/>
</dbReference>
<organism evidence="10 11">
    <name type="scientific">Channa striata</name>
    <name type="common">Snakehead murrel</name>
    <name type="synonym">Ophicephalus striatus</name>
    <dbReference type="NCBI Taxonomy" id="64152"/>
    <lineage>
        <taxon>Eukaryota</taxon>
        <taxon>Metazoa</taxon>
        <taxon>Chordata</taxon>
        <taxon>Craniata</taxon>
        <taxon>Vertebrata</taxon>
        <taxon>Euteleostomi</taxon>
        <taxon>Actinopterygii</taxon>
        <taxon>Neopterygii</taxon>
        <taxon>Teleostei</taxon>
        <taxon>Neoteleostei</taxon>
        <taxon>Acanthomorphata</taxon>
        <taxon>Anabantaria</taxon>
        <taxon>Anabantiformes</taxon>
        <taxon>Channoidei</taxon>
        <taxon>Channidae</taxon>
        <taxon>Channa</taxon>
    </lineage>
</organism>
<dbReference type="GO" id="GO:0008270">
    <property type="term" value="F:zinc ion binding"/>
    <property type="evidence" value="ECO:0007669"/>
    <property type="project" value="UniProtKB-KW"/>
</dbReference>
<dbReference type="SUPFAM" id="SSF54001">
    <property type="entry name" value="Cysteine proteinases"/>
    <property type="match status" value="1"/>
</dbReference>
<evidence type="ECO:0000256" key="4">
    <source>
        <dbReference type="ARBA" id="ARBA00022737"/>
    </source>
</evidence>
<evidence type="ECO:0000256" key="5">
    <source>
        <dbReference type="ARBA" id="ARBA00022771"/>
    </source>
</evidence>
<dbReference type="EMBL" id="JAUPFM010000001">
    <property type="protein sequence ID" value="KAK2863461.1"/>
    <property type="molecule type" value="Genomic_DNA"/>
</dbReference>
<keyword evidence="5 8" id="KW-0863">Zinc-finger</keyword>
<evidence type="ECO:0000313" key="10">
    <source>
        <dbReference type="EMBL" id="KAK2863461.1"/>
    </source>
</evidence>
<keyword evidence="3" id="KW-0479">Metal-binding</keyword>
<dbReference type="GO" id="GO:0000981">
    <property type="term" value="F:DNA-binding transcription factor activity, RNA polymerase II-specific"/>
    <property type="evidence" value="ECO:0007669"/>
    <property type="project" value="TreeGrafter"/>
</dbReference>
<evidence type="ECO:0000256" key="3">
    <source>
        <dbReference type="ARBA" id="ARBA00022723"/>
    </source>
</evidence>
<keyword evidence="2" id="KW-0645">Protease</keyword>
<dbReference type="InterPro" id="IPR038765">
    <property type="entry name" value="Papain-like_cys_pep_sf"/>
</dbReference>
<evidence type="ECO:0000256" key="6">
    <source>
        <dbReference type="ARBA" id="ARBA00022801"/>
    </source>
</evidence>
<dbReference type="Proteomes" id="UP001187415">
    <property type="component" value="Unassembled WGS sequence"/>
</dbReference>
<dbReference type="Pfam" id="PF00096">
    <property type="entry name" value="zf-C2H2"/>
    <property type="match status" value="2"/>
</dbReference>
<dbReference type="GO" id="GO:0008234">
    <property type="term" value="F:cysteine-type peptidase activity"/>
    <property type="evidence" value="ECO:0007669"/>
    <property type="project" value="InterPro"/>
</dbReference>
<dbReference type="InterPro" id="IPR013087">
    <property type="entry name" value="Znf_C2H2_type"/>
</dbReference>
<keyword evidence="4" id="KW-0677">Repeat</keyword>
<dbReference type="FunFam" id="3.30.160.60:FF:000522">
    <property type="entry name" value="zinc finger protein 285"/>
    <property type="match status" value="1"/>
</dbReference>
<keyword evidence="7" id="KW-0862">Zinc</keyword>
<evidence type="ECO:0000256" key="2">
    <source>
        <dbReference type="ARBA" id="ARBA00022670"/>
    </source>
</evidence>
<dbReference type="InterPro" id="IPR036236">
    <property type="entry name" value="Znf_C2H2_sf"/>
</dbReference>
<dbReference type="Gene3D" id="3.40.395.10">
    <property type="entry name" value="Adenoviral Proteinase, Chain A"/>
    <property type="match status" value="1"/>
</dbReference>
<evidence type="ECO:0000256" key="7">
    <source>
        <dbReference type="ARBA" id="ARBA00022833"/>
    </source>
</evidence>
<keyword evidence="6" id="KW-0378">Hydrolase</keyword>
<evidence type="ECO:0000313" key="11">
    <source>
        <dbReference type="Proteomes" id="UP001187415"/>
    </source>
</evidence>
<name>A0AA88T4A5_CHASR</name>
<dbReference type="PROSITE" id="PS00028">
    <property type="entry name" value="ZINC_FINGER_C2H2_1"/>
    <property type="match status" value="2"/>
</dbReference>
<dbReference type="PROSITE" id="PS50157">
    <property type="entry name" value="ZINC_FINGER_C2H2_2"/>
    <property type="match status" value="2"/>
</dbReference>
<dbReference type="SUPFAM" id="SSF57667">
    <property type="entry name" value="beta-beta-alpha zinc fingers"/>
    <property type="match status" value="1"/>
</dbReference>
<dbReference type="GO" id="GO:0000978">
    <property type="term" value="F:RNA polymerase II cis-regulatory region sequence-specific DNA binding"/>
    <property type="evidence" value="ECO:0007669"/>
    <property type="project" value="TreeGrafter"/>
</dbReference>
<comment type="similarity">
    <text evidence="1">Belongs to the peptidase C48 family.</text>
</comment>
<dbReference type="FunFam" id="3.30.160.60:FF:002343">
    <property type="entry name" value="Zinc finger protein 33A"/>
    <property type="match status" value="1"/>
</dbReference>
<feature type="domain" description="C2H2-type" evidence="9">
    <location>
        <begin position="91"/>
        <end position="118"/>
    </location>
</feature>
<dbReference type="InterPro" id="IPR003653">
    <property type="entry name" value="Peptidase_C48_C"/>
</dbReference>
<sequence length="158" mass="17877">MENRGCNVSSWECSTLPHGQQRDSTSCGVFALKFAECVLEGKAISFKTNDEAVQNMRFDIATTLLQESETLDNIFHYCGSENSDDDREKPYSCDQCGKFFTCSSILQRHLRVHTGEKPYLCDLCGVSFAESSHLTVHQRIHTGEKPYWCDQSRTTTVC</sequence>
<gene>
    <name evidence="10" type="ORF">Q5P01_002994</name>
</gene>
<dbReference type="AlphaFoldDB" id="A0AA88T4A5"/>
<dbReference type="Gene3D" id="3.30.160.60">
    <property type="entry name" value="Classic Zinc Finger"/>
    <property type="match status" value="3"/>
</dbReference>
<reference evidence="10" key="1">
    <citation type="submission" date="2023-07" db="EMBL/GenBank/DDBJ databases">
        <title>Chromosome-level Genome Assembly of Striped Snakehead (Channa striata).</title>
        <authorList>
            <person name="Liu H."/>
        </authorList>
    </citation>
    <scope>NUCLEOTIDE SEQUENCE</scope>
    <source>
        <strain evidence="10">Gz</strain>
        <tissue evidence="10">Muscle</tissue>
    </source>
</reference>
<protein>
    <recommendedName>
        <fullName evidence="9">C2H2-type domain-containing protein</fullName>
    </recommendedName>
</protein>
<evidence type="ECO:0000256" key="8">
    <source>
        <dbReference type="PROSITE-ProRule" id="PRU00042"/>
    </source>
</evidence>
<accession>A0AA88T4A5</accession>
<evidence type="ECO:0000256" key="1">
    <source>
        <dbReference type="ARBA" id="ARBA00005234"/>
    </source>
</evidence>
<feature type="domain" description="C2H2-type" evidence="9">
    <location>
        <begin position="119"/>
        <end position="146"/>
    </location>
</feature>
<dbReference type="PANTHER" id="PTHR23235">
    <property type="entry name" value="KRUEPPEL-LIKE TRANSCRIPTION FACTOR"/>
    <property type="match status" value="1"/>
</dbReference>
<comment type="caution">
    <text evidence="10">The sequence shown here is derived from an EMBL/GenBank/DDBJ whole genome shotgun (WGS) entry which is preliminary data.</text>
</comment>